<dbReference type="CDD" id="cd00029">
    <property type="entry name" value="C1"/>
    <property type="match status" value="1"/>
</dbReference>
<feature type="compositionally biased region" description="Low complexity" evidence="10">
    <location>
        <begin position="1674"/>
        <end position="1687"/>
    </location>
</feature>
<dbReference type="Pfam" id="PF00069">
    <property type="entry name" value="Pkinase"/>
    <property type="match status" value="1"/>
</dbReference>
<feature type="compositionally biased region" description="Polar residues" evidence="10">
    <location>
        <begin position="253"/>
        <end position="288"/>
    </location>
</feature>
<dbReference type="GO" id="GO:0046872">
    <property type="term" value="F:metal ion binding"/>
    <property type="evidence" value="ECO:0007669"/>
    <property type="project" value="UniProtKB-KW"/>
</dbReference>
<feature type="compositionally biased region" description="Basic and acidic residues" evidence="10">
    <location>
        <begin position="821"/>
        <end position="841"/>
    </location>
</feature>
<dbReference type="EMBL" id="BPQB01000020">
    <property type="protein sequence ID" value="GJE91200.1"/>
    <property type="molecule type" value="Genomic_DNA"/>
</dbReference>
<feature type="compositionally biased region" description="Basic and acidic residues" evidence="10">
    <location>
        <begin position="368"/>
        <end position="378"/>
    </location>
</feature>
<comment type="similarity">
    <text evidence="1">Belongs to the protein kinase superfamily. STE Ser/Thr protein kinase family. MAP kinase kinase kinase subfamily.</text>
</comment>
<dbReference type="SUPFAM" id="SSF56112">
    <property type="entry name" value="Protein kinase-like (PK-like)"/>
    <property type="match status" value="1"/>
</dbReference>
<dbReference type="CDD" id="cd00014">
    <property type="entry name" value="CH_SF"/>
    <property type="match status" value="1"/>
</dbReference>
<feature type="compositionally biased region" description="Basic and acidic residues" evidence="10">
    <location>
        <begin position="196"/>
        <end position="205"/>
    </location>
</feature>
<dbReference type="PANTHER" id="PTHR11584:SF369">
    <property type="entry name" value="MITOGEN-ACTIVATED PROTEIN KINASE KINASE KINASE 19-RELATED"/>
    <property type="match status" value="1"/>
</dbReference>
<protein>
    <submittedName>
        <fullName evidence="14">Pkinase-domain-containing protein</fullName>
    </submittedName>
</protein>
<dbReference type="SUPFAM" id="SSF47576">
    <property type="entry name" value="Calponin-homology domain, CH-domain"/>
    <property type="match status" value="1"/>
</dbReference>
<dbReference type="Pfam" id="PF00130">
    <property type="entry name" value="C1_1"/>
    <property type="match status" value="1"/>
</dbReference>
<accession>A0A9P3GC71</accession>
<feature type="compositionally biased region" description="Polar residues" evidence="10">
    <location>
        <begin position="784"/>
        <end position="795"/>
    </location>
</feature>
<sequence>MASSSGADATTSRRAAVASSSRQQPSSSQLSTTTPSDNRPRTFSRLRTSLENTLRSGSRLRSKPSVDEVGMLSAGKGKERAAPGTEDVVATKERSKSSMLSKVSFRRPASKEPGAQSAGLPAASGSRVEADKVEKDRDKSKVRQPGHTSFEAPSLRQASMSSPAIHLVSEAFPSPYSPFALPAASSSNVSALVSPPRERPRRSNDKGTISTKEISGPLPLASVARRDSRSNGTSMASGEQKSSKHRPPPVSTALANASTSRGRMSLDSQLDTPTTSRTRAGPRTSDSIPPSPTPKAGHVAGTLAKRAAASTSHLPLGDSLPSPSTPGQFSRQQARSPSRTPTHRARQPSASASTSHLPLSSPTTPRRPSGEIPRRSVEAPRSSISPATSRAASPSTPMRPRAASPPQRNFSPSLSHLRAVNPSTTSLATAATPEQRELVRNAASLLIKEMLKPPSQVRESGLDPKDYEEVELRLRSLARLERVWGKSGQGTISATQLSSVSTNGSTGLGAGGEERERRYFGEALRDGYVLCQLVNKLHPGLISRVDKREDGFMRTSNVTRFLAACSSLGVPPEELFHRDDLIESTPDSMARVAKSVIALLRVTEFPAVDRSKFVQGQGSQAQRSPTSPYGHGTLSRAAASTPNLGTAQRSASPPTLGTPVHRKRVSPTQPALPTVRSDSPNESDSEGSKTAGRLESTVAGSDGEQDDVYPMPQLPPRSPLRPRVAPGTDRISVADSTRASVGDSIRASLADSLAPPSPIRQSLASSQMTDASGLFDIRSRRNSESQNSKFGTLRTMTTEATSFVPSENPSLNQTDAKFLAEEMSRRRSNESTRPPRERRPSETAIVDLTRVVEENEDSSTSAKATSRASRSNGTAEPPQPSTPQRPKLSAIRLGKGKWPDDFLDAFPVPKESGTAYLDDDDLRPPSPQASRPHSPRQFSPPASPLSISPPRKLAITGASRPNGSVESLPQFPRRPSHRSRHSVDAPGLLPKTDALLRRDSSPDGGSVSPSPRIMIRRSSTRTGPTNRNGIYIPRGGDAEDPPSQGSDELPVPFPSSRRVSGETSSTPPQAVHFPPDLVAKTSSGAAAEERPRMPRGRFQSEIDGASSRRRPRPQSYDDAGAKPRRSRFESMVNLGAASGTASASDLMPRNEGSAVRQTLIVKEDGKLSTQFQLGNCIGRGQFGAVYRALNLGTGQMVAVKRIGLDGLKEEEISQLMKEVDLVKSLSHPSIVKYEGMARDENTLSIVLEYAENGSLGQTLKAFGKLNERLVAGYVVKILEGLHYLHTSDVVHCDLKAANILTTKNGNVKLSDFGVSLNLRAMEREMNNVAGTPNWMAPEVIELKGASTKSDIWSLGCTVIELLTGRPPYGDIANSMSVMFRIVEDDMPPLPEGTSHSLKDFLRQCFHKEPSMRPSAEELCEHEWLKSNWAAHIKEIRLQDSIPFLRRVSADLQKSEAIKYLAKVEMPELDRVTPRSTPDTAPMSPLARRLSHEALSPRDHSFVRTTFAKPVICRVCHESLKKNAVLCESCSLICHARCANQAPPTCDLRAQLLLYAQYAESGTPNSALSNPLDFLAAHSALHTPPTPMSDAGMSSRTSVDASVISSPSPSQSPPPSHHPPTAYRVLSAFKRSRSFINNHNNEGTQSGTNSPSSKGLSRKTSILRRNPPPVKERPSSVASSSASPPSASLRSAVTADSFHSRPDTVRQSAISIVETDVSVGERTDARLSRMTSFSGVSMVDADEARSIAISGDVLSGTTRGKRDSKGEKGGCLVQ</sequence>
<dbReference type="CDD" id="cd06627">
    <property type="entry name" value="STKc_Cdc7_like"/>
    <property type="match status" value="1"/>
</dbReference>
<dbReference type="InterPro" id="IPR046349">
    <property type="entry name" value="C1-like_sf"/>
</dbReference>
<feature type="compositionally biased region" description="Polar residues" evidence="10">
    <location>
        <begin position="321"/>
        <end position="340"/>
    </location>
</feature>
<evidence type="ECO:0000313" key="15">
    <source>
        <dbReference type="Proteomes" id="UP000703269"/>
    </source>
</evidence>
<keyword evidence="3" id="KW-0808">Transferase</keyword>
<feature type="compositionally biased region" description="Polar residues" evidence="10">
    <location>
        <begin position="666"/>
        <end position="682"/>
    </location>
</feature>
<evidence type="ECO:0000256" key="7">
    <source>
        <dbReference type="ARBA" id="ARBA00022833"/>
    </source>
</evidence>
<evidence type="ECO:0000259" key="12">
    <source>
        <dbReference type="PROSITE" id="PS50021"/>
    </source>
</evidence>
<keyword evidence="7" id="KW-0862">Zinc</keyword>
<feature type="compositionally biased region" description="Low complexity" evidence="10">
    <location>
        <begin position="858"/>
        <end position="871"/>
    </location>
</feature>
<organism evidence="14 15">
    <name type="scientific">Phanerochaete sordida</name>
    <dbReference type="NCBI Taxonomy" id="48140"/>
    <lineage>
        <taxon>Eukaryota</taxon>
        <taxon>Fungi</taxon>
        <taxon>Dikarya</taxon>
        <taxon>Basidiomycota</taxon>
        <taxon>Agaricomycotina</taxon>
        <taxon>Agaricomycetes</taxon>
        <taxon>Polyporales</taxon>
        <taxon>Phanerochaetaceae</taxon>
        <taxon>Phanerochaete</taxon>
    </lineage>
</organism>
<feature type="region of interest" description="Disordered" evidence="10">
    <location>
        <begin position="821"/>
        <end position="1127"/>
    </location>
</feature>
<feature type="compositionally biased region" description="Low complexity" evidence="10">
    <location>
        <begin position="180"/>
        <end position="195"/>
    </location>
</feature>
<feature type="region of interest" description="Disordered" evidence="10">
    <location>
        <begin position="1582"/>
        <end position="1621"/>
    </location>
</feature>
<evidence type="ECO:0000313" key="14">
    <source>
        <dbReference type="EMBL" id="GJE91200.1"/>
    </source>
</evidence>
<evidence type="ECO:0000256" key="10">
    <source>
        <dbReference type="SAM" id="MobiDB-lite"/>
    </source>
</evidence>
<keyword evidence="8 9" id="KW-0067">ATP-binding</keyword>
<evidence type="ECO:0000259" key="11">
    <source>
        <dbReference type="PROSITE" id="PS50011"/>
    </source>
</evidence>
<keyword evidence="5 9" id="KW-0547">Nucleotide-binding</keyword>
<evidence type="ECO:0000256" key="5">
    <source>
        <dbReference type="ARBA" id="ARBA00022741"/>
    </source>
</evidence>
<dbReference type="SMART" id="SM00033">
    <property type="entry name" value="CH"/>
    <property type="match status" value="1"/>
</dbReference>
<dbReference type="PROSITE" id="PS50021">
    <property type="entry name" value="CH"/>
    <property type="match status" value="1"/>
</dbReference>
<evidence type="ECO:0000256" key="4">
    <source>
        <dbReference type="ARBA" id="ARBA00022723"/>
    </source>
</evidence>
<dbReference type="InterPro" id="IPR036872">
    <property type="entry name" value="CH_dom_sf"/>
</dbReference>
<feature type="region of interest" description="Disordered" evidence="10">
    <location>
        <begin position="1753"/>
        <end position="1773"/>
    </location>
</feature>
<dbReference type="Proteomes" id="UP000703269">
    <property type="component" value="Unassembled WGS sequence"/>
</dbReference>
<feature type="compositionally biased region" description="Polar residues" evidence="10">
    <location>
        <begin position="1591"/>
        <end position="1603"/>
    </location>
</feature>
<feature type="compositionally biased region" description="Low complexity" evidence="10">
    <location>
        <begin position="1002"/>
        <end position="1013"/>
    </location>
</feature>
<feature type="region of interest" description="Disordered" evidence="10">
    <location>
        <begin position="176"/>
        <end position="420"/>
    </location>
</feature>
<dbReference type="SMART" id="SM00220">
    <property type="entry name" value="S_TKc"/>
    <property type="match status" value="1"/>
</dbReference>
<dbReference type="InterPro" id="IPR001715">
    <property type="entry name" value="CH_dom"/>
</dbReference>
<feature type="region of interest" description="Disordered" evidence="10">
    <location>
        <begin position="1"/>
        <end position="161"/>
    </location>
</feature>
<dbReference type="InterPro" id="IPR003096">
    <property type="entry name" value="SM22_calponin"/>
</dbReference>
<dbReference type="Gene3D" id="1.10.418.10">
    <property type="entry name" value="Calponin-like domain"/>
    <property type="match status" value="1"/>
</dbReference>
<dbReference type="OrthoDB" id="8693905at2759"/>
<feature type="domain" description="Phorbol-ester/DAG-type" evidence="13">
    <location>
        <begin position="1498"/>
        <end position="1545"/>
    </location>
</feature>
<feature type="compositionally biased region" description="Polar residues" evidence="10">
    <location>
        <begin position="230"/>
        <end position="240"/>
    </location>
</feature>
<feature type="compositionally biased region" description="Low complexity" evidence="10">
    <location>
        <begin position="7"/>
        <end position="36"/>
    </location>
</feature>
<evidence type="ECO:0000256" key="2">
    <source>
        <dbReference type="ARBA" id="ARBA00022527"/>
    </source>
</evidence>
<reference evidence="14 15" key="1">
    <citation type="submission" date="2021-08" db="EMBL/GenBank/DDBJ databases">
        <title>Draft Genome Sequence of Phanerochaete sordida strain YK-624.</title>
        <authorList>
            <person name="Mori T."/>
            <person name="Dohra H."/>
            <person name="Suzuki T."/>
            <person name="Kawagishi H."/>
            <person name="Hirai H."/>
        </authorList>
    </citation>
    <scope>NUCLEOTIDE SEQUENCE [LARGE SCALE GENOMIC DNA]</scope>
    <source>
        <strain evidence="14 15">YK-624</strain>
    </source>
</reference>
<evidence type="ECO:0000256" key="6">
    <source>
        <dbReference type="ARBA" id="ARBA00022777"/>
    </source>
</evidence>
<dbReference type="Gene3D" id="3.30.60.20">
    <property type="match status" value="1"/>
</dbReference>
<evidence type="ECO:0000256" key="9">
    <source>
        <dbReference type="PROSITE-ProRule" id="PRU10141"/>
    </source>
</evidence>
<evidence type="ECO:0000256" key="8">
    <source>
        <dbReference type="ARBA" id="ARBA00022840"/>
    </source>
</evidence>
<dbReference type="GO" id="GO:0005524">
    <property type="term" value="F:ATP binding"/>
    <property type="evidence" value="ECO:0007669"/>
    <property type="project" value="UniProtKB-UniRule"/>
</dbReference>
<feature type="compositionally biased region" description="Low complexity" evidence="10">
    <location>
        <begin position="348"/>
        <end position="367"/>
    </location>
</feature>
<dbReference type="InterPro" id="IPR002219">
    <property type="entry name" value="PKC_DAG/PE"/>
</dbReference>
<feature type="compositionally biased region" description="Polar residues" evidence="10">
    <location>
        <begin position="1635"/>
        <end position="1659"/>
    </location>
</feature>
<dbReference type="PROSITE" id="PS50011">
    <property type="entry name" value="PROTEIN_KINASE_DOM"/>
    <property type="match status" value="1"/>
</dbReference>
<proteinExistence type="inferred from homology"/>
<dbReference type="PROSITE" id="PS00479">
    <property type="entry name" value="ZF_DAG_PE_1"/>
    <property type="match status" value="1"/>
</dbReference>
<dbReference type="GO" id="GO:0004674">
    <property type="term" value="F:protein serine/threonine kinase activity"/>
    <property type="evidence" value="ECO:0007669"/>
    <property type="project" value="UniProtKB-KW"/>
</dbReference>
<feature type="region of interest" description="Disordered" evidence="10">
    <location>
        <begin position="1635"/>
        <end position="1704"/>
    </location>
</feature>
<dbReference type="PANTHER" id="PTHR11584">
    <property type="entry name" value="SERINE/THREONINE PROTEIN KINASE"/>
    <property type="match status" value="1"/>
</dbReference>
<gene>
    <name evidence="14" type="ORF">PsYK624_073490</name>
</gene>
<comment type="caution">
    <text evidence="14">The sequence shown here is derived from an EMBL/GenBank/DDBJ whole genome shotgun (WGS) entry which is preliminary data.</text>
</comment>
<feature type="domain" description="Protein kinase" evidence="11">
    <location>
        <begin position="1171"/>
        <end position="1424"/>
    </location>
</feature>
<dbReference type="SMART" id="SM00109">
    <property type="entry name" value="C1"/>
    <property type="match status" value="1"/>
</dbReference>
<feature type="compositionally biased region" description="Polar residues" evidence="10">
    <location>
        <begin position="45"/>
        <end position="56"/>
    </location>
</feature>
<dbReference type="InterPro" id="IPR008271">
    <property type="entry name" value="Ser/Thr_kinase_AS"/>
</dbReference>
<keyword evidence="4" id="KW-0479">Metal-binding</keyword>
<feature type="region of interest" description="Disordered" evidence="10">
    <location>
        <begin position="773"/>
        <end position="795"/>
    </location>
</feature>
<dbReference type="InterPro" id="IPR000719">
    <property type="entry name" value="Prot_kinase_dom"/>
</dbReference>
<dbReference type="PROSITE" id="PS00108">
    <property type="entry name" value="PROTEIN_KINASE_ST"/>
    <property type="match status" value="1"/>
</dbReference>
<name>A0A9P3GC71_9APHY</name>
<evidence type="ECO:0000256" key="3">
    <source>
        <dbReference type="ARBA" id="ARBA00022679"/>
    </source>
</evidence>
<keyword evidence="6" id="KW-0418">Kinase</keyword>
<dbReference type="PROSITE" id="PS50081">
    <property type="entry name" value="ZF_DAG_PE_2"/>
    <property type="match status" value="1"/>
</dbReference>
<feature type="compositionally biased region" description="Polar residues" evidence="10">
    <location>
        <begin position="1057"/>
        <end position="1068"/>
    </location>
</feature>
<feature type="region of interest" description="Disordered" evidence="10">
    <location>
        <begin position="614"/>
        <end position="740"/>
    </location>
</feature>
<dbReference type="PRINTS" id="PR00888">
    <property type="entry name" value="SM22CALPONIN"/>
</dbReference>
<feature type="binding site" evidence="9">
    <location>
        <position position="1200"/>
    </location>
    <ligand>
        <name>ATP</name>
        <dbReference type="ChEBI" id="CHEBI:30616"/>
    </ligand>
</feature>
<dbReference type="InterPro" id="IPR017441">
    <property type="entry name" value="Protein_kinase_ATP_BS"/>
</dbReference>
<dbReference type="Gene3D" id="1.10.510.10">
    <property type="entry name" value="Transferase(Phosphotransferase) domain 1"/>
    <property type="match status" value="1"/>
</dbReference>
<keyword evidence="2" id="KW-0723">Serine/threonine-protein kinase</keyword>
<feature type="domain" description="Calponin-homology (CH)" evidence="12">
    <location>
        <begin position="495"/>
        <end position="604"/>
    </location>
</feature>
<keyword evidence="15" id="KW-1185">Reference proteome</keyword>
<dbReference type="Pfam" id="PF00307">
    <property type="entry name" value="CH"/>
    <property type="match status" value="1"/>
</dbReference>
<feature type="compositionally biased region" description="Low complexity" evidence="10">
    <location>
        <begin position="379"/>
        <end position="396"/>
    </location>
</feature>
<feature type="compositionally biased region" description="Polar residues" evidence="10">
    <location>
        <begin position="614"/>
        <end position="627"/>
    </location>
</feature>
<evidence type="ECO:0000256" key="1">
    <source>
        <dbReference type="ARBA" id="ARBA00006529"/>
    </source>
</evidence>
<feature type="compositionally biased region" description="Polar residues" evidence="10">
    <location>
        <begin position="638"/>
        <end position="655"/>
    </location>
</feature>
<feature type="compositionally biased region" description="Basic and acidic residues" evidence="10">
    <location>
        <begin position="128"/>
        <end position="141"/>
    </location>
</feature>
<evidence type="ECO:0000259" key="13">
    <source>
        <dbReference type="PROSITE" id="PS50081"/>
    </source>
</evidence>
<dbReference type="PROSITE" id="PS00107">
    <property type="entry name" value="PROTEIN_KINASE_ATP"/>
    <property type="match status" value="1"/>
</dbReference>
<dbReference type="SUPFAM" id="SSF57889">
    <property type="entry name" value="Cysteine-rich domain"/>
    <property type="match status" value="1"/>
</dbReference>
<dbReference type="InterPro" id="IPR011009">
    <property type="entry name" value="Kinase-like_dom_sf"/>
</dbReference>